<evidence type="ECO:0000256" key="1">
    <source>
        <dbReference type="SAM" id="Phobius"/>
    </source>
</evidence>
<organism evidence="2 3">
    <name type="scientific">Roseburia zhanii</name>
    <dbReference type="NCBI Taxonomy" id="2763064"/>
    <lineage>
        <taxon>Bacteria</taxon>
        <taxon>Bacillati</taxon>
        <taxon>Bacillota</taxon>
        <taxon>Clostridia</taxon>
        <taxon>Lachnospirales</taxon>
        <taxon>Lachnospiraceae</taxon>
        <taxon>Roseburia</taxon>
    </lineage>
</organism>
<dbReference type="InterPro" id="IPR008875">
    <property type="entry name" value="TraX"/>
</dbReference>
<dbReference type="Proteomes" id="UP000606720">
    <property type="component" value="Unassembled WGS sequence"/>
</dbReference>
<evidence type="ECO:0000313" key="3">
    <source>
        <dbReference type="Proteomes" id="UP000606720"/>
    </source>
</evidence>
<feature type="transmembrane region" description="Helical" evidence="1">
    <location>
        <begin position="107"/>
        <end position="125"/>
    </location>
</feature>
<evidence type="ECO:0008006" key="4">
    <source>
        <dbReference type="Google" id="ProtNLM"/>
    </source>
</evidence>
<protein>
    <recommendedName>
        <fullName evidence="4">Conjugal transfer protein TraX</fullName>
    </recommendedName>
</protein>
<gene>
    <name evidence="2" type="ORF">H8S17_02780</name>
</gene>
<keyword evidence="1" id="KW-1133">Transmembrane helix</keyword>
<dbReference type="Pfam" id="PF05857">
    <property type="entry name" value="TraX"/>
    <property type="match status" value="1"/>
</dbReference>
<keyword evidence="3" id="KW-1185">Reference proteome</keyword>
<keyword evidence="1" id="KW-0472">Membrane</keyword>
<sequence>MFVGLWFYYARDDLKKLSIGYVILVFGFIFGLQSNPYLIYGLLPKVKMLGIIGEAAYEFFEEILGNWFLCVGVLYYESIADNYQWMMIGALPVIWMYNGTKGRSGKWFFYLFYPVHYILFYWIGLTGR</sequence>
<accession>A0A923LLS1</accession>
<dbReference type="RefSeq" id="WP_186866129.1">
    <property type="nucleotide sequence ID" value="NZ_JACOPH010000001.1"/>
</dbReference>
<reference evidence="2" key="1">
    <citation type="submission" date="2020-08" db="EMBL/GenBank/DDBJ databases">
        <title>Genome public.</title>
        <authorList>
            <person name="Liu C."/>
            <person name="Sun Q."/>
        </authorList>
    </citation>
    <scope>NUCLEOTIDE SEQUENCE</scope>
    <source>
        <strain evidence="2">BX1005</strain>
    </source>
</reference>
<comment type="caution">
    <text evidence="2">The sequence shown here is derived from an EMBL/GenBank/DDBJ whole genome shotgun (WGS) entry which is preliminary data.</text>
</comment>
<feature type="transmembrane region" description="Helical" evidence="1">
    <location>
        <begin position="55"/>
        <end position="76"/>
    </location>
</feature>
<keyword evidence="1" id="KW-0812">Transmembrane</keyword>
<dbReference type="AlphaFoldDB" id="A0A923LLS1"/>
<dbReference type="EMBL" id="JACOPH010000001">
    <property type="protein sequence ID" value="MBC5713147.1"/>
    <property type="molecule type" value="Genomic_DNA"/>
</dbReference>
<feature type="transmembrane region" description="Helical" evidence="1">
    <location>
        <begin position="20"/>
        <end position="43"/>
    </location>
</feature>
<evidence type="ECO:0000313" key="2">
    <source>
        <dbReference type="EMBL" id="MBC5713147.1"/>
    </source>
</evidence>
<proteinExistence type="predicted"/>
<name>A0A923LLS1_9FIRM</name>